<dbReference type="Proteomes" id="UP001176961">
    <property type="component" value="Unassembled WGS sequence"/>
</dbReference>
<sequence>MEVLFNLLHDMGAVPSVQATLDYVPTKTDDTKSPVPESSPDVSPNQKQQTPLQNKDSDEYEALPDLIANPPPPPPGAPEKAKPTAKSPIKPKTPAAPIFRKERSRDLQPFLKAAPVVRPPTDTTTLADPFARNYDTLIPLPPSEAVFTKRVEAIPPSKGVVSSR</sequence>
<evidence type="ECO:0000313" key="3">
    <source>
        <dbReference type="Proteomes" id="UP001176961"/>
    </source>
</evidence>
<protein>
    <submittedName>
        <fullName evidence="2">Uncharacterized protein</fullName>
    </submittedName>
</protein>
<evidence type="ECO:0000256" key="1">
    <source>
        <dbReference type="SAM" id="MobiDB-lite"/>
    </source>
</evidence>
<feature type="region of interest" description="Disordered" evidence="1">
    <location>
        <begin position="22"/>
        <end position="128"/>
    </location>
</feature>
<proteinExistence type="predicted"/>
<comment type="caution">
    <text evidence="2">The sequence shown here is derived from an EMBL/GenBank/DDBJ whole genome shotgun (WGS) entry which is preliminary data.</text>
</comment>
<evidence type="ECO:0000313" key="2">
    <source>
        <dbReference type="EMBL" id="CAJ0604392.1"/>
    </source>
</evidence>
<feature type="compositionally biased region" description="Polar residues" evidence="1">
    <location>
        <begin position="45"/>
        <end position="54"/>
    </location>
</feature>
<name>A0AA36H636_CYLNA</name>
<reference evidence="2" key="1">
    <citation type="submission" date="2023-07" db="EMBL/GenBank/DDBJ databases">
        <authorList>
            <consortium name="CYATHOMIX"/>
        </authorList>
    </citation>
    <scope>NUCLEOTIDE SEQUENCE</scope>
    <source>
        <strain evidence="2">N/A</strain>
    </source>
</reference>
<accession>A0AA36H636</accession>
<feature type="compositionally biased region" description="Low complexity" evidence="1">
    <location>
        <begin position="33"/>
        <end position="44"/>
    </location>
</feature>
<dbReference type="AlphaFoldDB" id="A0AA36H636"/>
<keyword evidence="3" id="KW-1185">Reference proteome</keyword>
<organism evidence="2 3">
    <name type="scientific">Cylicocyclus nassatus</name>
    <name type="common">Nematode worm</name>
    <dbReference type="NCBI Taxonomy" id="53992"/>
    <lineage>
        <taxon>Eukaryota</taxon>
        <taxon>Metazoa</taxon>
        <taxon>Ecdysozoa</taxon>
        <taxon>Nematoda</taxon>
        <taxon>Chromadorea</taxon>
        <taxon>Rhabditida</taxon>
        <taxon>Rhabditina</taxon>
        <taxon>Rhabditomorpha</taxon>
        <taxon>Strongyloidea</taxon>
        <taxon>Strongylidae</taxon>
        <taxon>Cylicocyclus</taxon>
    </lineage>
</organism>
<dbReference type="EMBL" id="CATQJL010000305">
    <property type="protein sequence ID" value="CAJ0604392.1"/>
    <property type="molecule type" value="Genomic_DNA"/>
</dbReference>
<gene>
    <name evidence="2" type="ORF">CYNAS_LOCUS16375</name>
</gene>